<sequence length="284" mass="31534">MNESEQQFDNDSWDSDRRSLDEIEETERLTTLYEEDSSDDASPDTEPPVAELEAAEPETAPTEDDAYEAYSPQEWATFSQFQQEVSQLRADEQRLATAQEAIKAAGGDIVKACGGDRERAAAVRSDLADLERSVRERQRGEKQAREQLSSHVESKRVASERKQLAKKVPELADAENRKQLGSWLLEQGFSAEDVSAIKPAQAAAAWKMMQANKPQGAEPGTRVRIPKRKTAGKSKKDEPRTVEEIFAAAGKPMARTVLYGPTIKKRTVRPPQAEVLTLLYGEAS</sequence>
<evidence type="ECO:0000313" key="3">
    <source>
        <dbReference type="Proteomes" id="UP000092695"/>
    </source>
</evidence>
<feature type="compositionally biased region" description="Basic residues" evidence="1">
    <location>
        <begin position="224"/>
        <end position="233"/>
    </location>
</feature>
<evidence type="ECO:0000313" key="2">
    <source>
        <dbReference type="EMBL" id="ANO50846.1"/>
    </source>
</evidence>
<dbReference type="AlphaFoldDB" id="A0A193LEG6"/>
<dbReference type="RefSeq" id="WP_068614247.1">
    <property type="nucleotide sequence ID" value="NZ_CP016268.1"/>
</dbReference>
<accession>A0A193LEG6</accession>
<feature type="region of interest" description="Disordered" evidence="1">
    <location>
        <begin position="133"/>
        <end position="172"/>
    </location>
</feature>
<evidence type="ECO:0000256" key="1">
    <source>
        <dbReference type="SAM" id="MobiDB-lite"/>
    </source>
</evidence>
<name>A0A193LEG6_9GAMM</name>
<keyword evidence="3" id="KW-1185">Reference proteome</keyword>
<dbReference type="Proteomes" id="UP000092695">
    <property type="component" value="Chromosome"/>
</dbReference>
<feature type="compositionally biased region" description="Acidic residues" evidence="1">
    <location>
        <begin position="33"/>
        <end position="43"/>
    </location>
</feature>
<proteinExistence type="predicted"/>
<feature type="region of interest" description="Disordered" evidence="1">
    <location>
        <begin position="209"/>
        <end position="241"/>
    </location>
</feature>
<organism evidence="2 3">
    <name type="scientific">Woeseia oceani</name>
    <dbReference type="NCBI Taxonomy" id="1548547"/>
    <lineage>
        <taxon>Bacteria</taxon>
        <taxon>Pseudomonadati</taxon>
        <taxon>Pseudomonadota</taxon>
        <taxon>Gammaproteobacteria</taxon>
        <taxon>Woeseiales</taxon>
        <taxon>Woeseiaceae</taxon>
        <taxon>Woeseia</taxon>
    </lineage>
</organism>
<feature type="compositionally biased region" description="Basic and acidic residues" evidence="1">
    <location>
        <begin position="133"/>
        <end position="145"/>
    </location>
</feature>
<feature type="region of interest" description="Disordered" evidence="1">
    <location>
        <begin position="1"/>
        <end position="71"/>
    </location>
</feature>
<dbReference type="STRING" id="1548547.BA177_06165"/>
<gene>
    <name evidence="2" type="ORF">BA177_06165</name>
</gene>
<dbReference type="EMBL" id="CP016268">
    <property type="protein sequence ID" value="ANO50846.1"/>
    <property type="molecule type" value="Genomic_DNA"/>
</dbReference>
<feature type="compositionally biased region" description="Acidic residues" evidence="1">
    <location>
        <begin position="1"/>
        <end position="13"/>
    </location>
</feature>
<reference evidence="2 3" key="1">
    <citation type="submission" date="2016-06" db="EMBL/GenBank/DDBJ databases">
        <title>Complete genome sequence of a deep-branching marine Gamma Proteobacterium Woeseia oceani type strain XK5.</title>
        <authorList>
            <person name="Mu D."/>
            <person name="Du Z."/>
        </authorList>
    </citation>
    <scope>NUCLEOTIDE SEQUENCE [LARGE SCALE GENOMIC DNA]</scope>
    <source>
        <strain evidence="2 3">XK5</strain>
    </source>
</reference>
<dbReference type="KEGG" id="woc:BA177_06165"/>
<feature type="compositionally biased region" description="Acidic residues" evidence="1">
    <location>
        <begin position="53"/>
        <end position="67"/>
    </location>
</feature>
<feature type="compositionally biased region" description="Basic and acidic residues" evidence="1">
    <location>
        <begin position="152"/>
        <end position="172"/>
    </location>
</feature>
<protein>
    <submittedName>
        <fullName evidence="2">Uncharacterized protein</fullName>
    </submittedName>
</protein>